<sequence length="62" mass="6727">MAAYCASAQDVIKEAIASKTALCAIASLVVKLNQKTIAFLQVKKRRNGTGSFYFKTIPKATF</sequence>
<protein>
    <submittedName>
        <fullName evidence="1">Uncharacterized protein</fullName>
    </submittedName>
</protein>
<evidence type="ECO:0000313" key="2">
    <source>
        <dbReference type="Proteomes" id="UP001576774"/>
    </source>
</evidence>
<keyword evidence="2" id="KW-1185">Reference proteome</keyword>
<name>A0ABV4XE98_9CYAN</name>
<evidence type="ECO:0000313" key="1">
    <source>
        <dbReference type="EMBL" id="MFB2880571.1"/>
    </source>
</evidence>
<accession>A0ABV4XE98</accession>
<organism evidence="1 2">
    <name type="scientific">Floridaenema aerugineum BLCC-F46</name>
    <dbReference type="NCBI Taxonomy" id="3153654"/>
    <lineage>
        <taxon>Bacteria</taxon>
        <taxon>Bacillati</taxon>
        <taxon>Cyanobacteriota</taxon>
        <taxon>Cyanophyceae</taxon>
        <taxon>Oscillatoriophycideae</taxon>
        <taxon>Aerosakkonematales</taxon>
        <taxon>Aerosakkonemataceae</taxon>
        <taxon>Floridanema</taxon>
        <taxon>Floridanema aerugineum</taxon>
    </lineage>
</organism>
<gene>
    <name evidence="1" type="ORF">ACE1CC_27295</name>
</gene>
<dbReference type="EMBL" id="JBHFNQ010000206">
    <property type="protein sequence ID" value="MFB2880571.1"/>
    <property type="molecule type" value="Genomic_DNA"/>
</dbReference>
<comment type="caution">
    <text evidence="1">The sequence shown here is derived from an EMBL/GenBank/DDBJ whole genome shotgun (WGS) entry which is preliminary data.</text>
</comment>
<proteinExistence type="predicted"/>
<dbReference type="Proteomes" id="UP001576774">
    <property type="component" value="Unassembled WGS sequence"/>
</dbReference>
<reference evidence="1 2" key="1">
    <citation type="submission" date="2024-09" db="EMBL/GenBank/DDBJ databases">
        <title>Floridaenema gen nov. (Aerosakkonemataceae, Aerosakkonematales ord. nov., Cyanobacteria) from benthic tropical and subtropical fresh waters, with the description of four new species.</title>
        <authorList>
            <person name="Moretto J.A."/>
            <person name="Berthold D.E."/>
            <person name="Lefler F.W."/>
            <person name="Huang I.-S."/>
            <person name="Laughinghouse H. IV."/>
        </authorList>
    </citation>
    <scope>NUCLEOTIDE SEQUENCE [LARGE SCALE GENOMIC DNA]</scope>
    <source>
        <strain evidence="1 2">BLCC-F46</strain>
    </source>
</reference>